<dbReference type="OMA" id="YLAYMAI"/>
<accession>A0A0D2MHU1</accession>
<keyword evidence="1" id="KW-1133">Transmembrane helix</keyword>
<dbReference type="AlphaFoldDB" id="A0A0D2MHU1"/>
<evidence type="ECO:0000313" key="3">
    <source>
        <dbReference type="EMBL" id="KJA23188.1"/>
    </source>
</evidence>
<protein>
    <recommendedName>
        <fullName evidence="2">Ubiquitin 3 binding protein But2 C-terminal domain-containing protein</fullName>
    </recommendedName>
</protein>
<dbReference type="OrthoDB" id="3350619at2759"/>
<dbReference type="STRING" id="945553.A0A0D2MHU1"/>
<evidence type="ECO:0000259" key="2">
    <source>
        <dbReference type="Pfam" id="PF09792"/>
    </source>
</evidence>
<feature type="transmembrane region" description="Helical" evidence="1">
    <location>
        <begin position="40"/>
        <end position="61"/>
    </location>
</feature>
<gene>
    <name evidence="3" type="ORF">HYPSUDRAFT_66404</name>
</gene>
<evidence type="ECO:0000256" key="1">
    <source>
        <dbReference type="SAM" id="Phobius"/>
    </source>
</evidence>
<dbReference type="EMBL" id="KN817544">
    <property type="protein sequence ID" value="KJA23188.1"/>
    <property type="molecule type" value="Genomic_DNA"/>
</dbReference>
<name>A0A0D2MHU1_HYPSF</name>
<proteinExistence type="predicted"/>
<keyword evidence="4" id="KW-1185">Reference proteome</keyword>
<reference evidence="4" key="1">
    <citation type="submission" date="2014-04" db="EMBL/GenBank/DDBJ databases">
        <title>Evolutionary Origins and Diversification of the Mycorrhizal Mutualists.</title>
        <authorList>
            <consortium name="DOE Joint Genome Institute"/>
            <consortium name="Mycorrhizal Genomics Consortium"/>
            <person name="Kohler A."/>
            <person name="Kuo A."/>
            <person name="Nagy L.G."/>
            <person name="Floudas D."/>
            <person name="Copeland A."/>
            <person name="Barry K.W."/>
            <person name="Cichocki N."/>
            <person name="Veneault-Fourrey C."/>
            <person name="LaButti K."/>
            <person name="Lindquist E.A."/>
            <person name="Lipzen A."/>
            <person name="Lundell T."/>
            <person name="Morin E."/>
            <person name="Murat C."/>
            <person name="Riley R."/>
            <person name="Ohm R."/>
            <person name="Sun H."/>
            <person name="Tunlid A."/>
            <person name="Henrissat B."/>
            <person name="Grigoriev I.V."/>
            <person name="Hibbett D.S."/>
            <person name="Martin F."/>
        </authorList>
    </citation>
    <scope>NUCLEOTIDE SEQUENCE [LARGE SCALE GENOMIC DNA]</scope>
    <source>
        <strain evidence="4">FD-334 SS-4</strain>
    </source>
</reference>
<sequence>MQFFRRREYRVIHSDSDLNDEDDHEKLPPMVVPMSRLSKIATFLAIICTTFNLVYLAYMAIPVILHREPDLASLPRPNQFIGLERINYTKHAFPNVKMATFAGVIAQIDRSRPKFIYPVDPRRRSTYFGTVSPEDRNVLATNQISTIMQFRTRDFGMEWCKLKLALPGSAQYDPSDPNNEAERERNWLLEGDTSDLEVWELEASQWIDPRYLSYNTRPKRRGHIFSFRVQPNSTHVSREVRCPADKIATFEIFCVSPGCRVDIWQNKLQPPMGLFLEQRSSL</sequence>
<feature type="domain" description="Ubiquitin 3 binding protein But2 C-terminal" evidence="2">
    <location>
        <begin position="113"/>
        <end position="252"/>
    </location>
</feature>
<evidence type="ECO:0000313" key="4">
    <source>
        <dbReference type="Proteomes" id="UP000054270"/>
    </source>
</evidence>
<dbReference type="Proteomes" id="UP000054270">
    <property type="component" value="Unassembled WGS sequence"/>
</dbReference>
<dbReference type="Pfam" id="PF09792">
    <property type="entry name" value="But2"/>
    <property type="match status" value="1"/>
</dbReference>
<keyword evidence="1" id="KW-0472">Membrane</keyword>
<organism evidence="3 4">
    <name type="scientific">Hypholoma sublateritium (strain FD-334 SS-4)</name>
    <dbReference type="NCBI Taxonomy" id="945553"/>
    <lineage>
        <taxon>Eukaryota</taxon>
        <taxon>Fungi</taxon>
        <taxon>Dikarya</taxon>
        <taxon>Basidiomycota</taxon>
        <taxon>Agaricomycotina</taxon>
        <taxon>Agaricomycetes</taxon>
        <taxon>Agaricomycetidae</taxon>
        <taxon>Agaricales</taxon>
        <taxon>Agaricineae</taxon>
        <taxon>Strophariaceae</taxon>
        <taxon>Hypholoma</taxon>
    </lineage>
</organism>
<dbReference type="InterPro" id="IPR018620">
    <property type="entry name" value="Ubiquitin3-bd_protein_But2_C"/>
</dbReference>
<keyword evidence="1" id="KW-0812">Transmembrane</keyword>